<dbReference type="Gene3D" id="2.70.70.10">
    <property type="entry name" value="Glucose Permease (Domain IIA)"/>
    <property type="match status" value="1"/>
</dbReference>
<dbReference type="InterPro" id="IPR011055">
    <property type="entry name" value="Dup_hybrid_motif"/>
</dbReference>
<gene>
    <name evidence="1" type="ORF">C8D94_101777</name>
</gene>
<dbReference type="OrthoDB" id="9801052at2"/>
<dbReference type="CDD" id="cd12797">
    <property type="entry name" value="M23_peptidase"/>
    <property type="match status" value="1"/>
</dbReference>
<dbReference type="AlphaFoldDB" id="A0A370QKN6"/>
<name>A0A370QKN6_9FLAO</name>
<dbReference type="Proteomes" id="UP000255317">
    <property type="component" value="Unassembled WGS sequence"/>
</dbReference>
<evidence type="ECO:0000313" key="2">
    <source>
        <dbReference type="Proteomes" id="UP000255317"/>
    </source>
</evidence>
<reference evidence="1 2" key="1">
    <citation type="submission" date="2018-07" db="EMBL/GenBank/DDBJ databases">
        <title>Genomic Encyclopedia of Type Strains, Phase IV (KMG-IV): sequencing the most valuable type-strain genomes for metagenomic binning, comparative biology and taxonomic classification.</title>
        <authorList>
            <person name="Goeker M."/>
        </authorList>
    </citation>
    <scope>NUCLEOTIDE SEQUENCE [LARGE SCALE GENOMIC DNA]</scope>
    <source>
        <strain evidence="1 2">DSM 101478</strain>
    </source>
</reference>
<keyword evidence="1" id="KW-0378">Hydrolase</keyword>
<protein>
    <submittedName>
        <fullName evidence="1">Murein DD-endopeptidase MepM/ murein hydrolase activator NlpD</fullName>
    </submittedName>
</protein>
<dbReference type="RefSeq" id="WP_115122559.1">
    <property type="nucleotide sequence ID" value="NZ_QRAO01000001.1"/>
</dbReference>
<dbReference type="PANTHER" id="PTHR21666:SF270">
    <property type="entry name" value="MUREIN HYDROLASE ACTIVATOR ENVC"/>
    <property type="match status" value="1"/>
</dbReference>
<dbReference type="GO" id="GO:0004222">
    <property type="term" value="F:metalloendopeptidase activity"/>
    <property type="evidence" value="ECO:0007669"/>
    <property type="project" value="TreeGrafter"/>
</dbReference>
<organism evidence="1 2">
    <name type="scientific">Marinirhabdus gelatinilytica</name>
    <dbReference type="NCBI Taxonomy" id="1703343"/>
    <lineage>
        <taxon>Bacteria</taxon>
        <taxon>Pseudomonadati</taxon>
        <taxon>Bacteroidota</taxon>
        <taxon>Flavobacteriia</taxon>
        <taxon>Flavobacteriales</taxon>
        <taxon>Flavobacteriaceae</taxon>
    </lineage>
</organism>
<sequence length="259" mass="29829">MKPEALIQANHDNKASLHELFPTLTFSRVAVPDMSAASHFFGEDPQHENLELATKRLDEFQQKYPDALLANGYLEERSFYNTPRFQRTKNGITEYRNIHLGTDFWVPAQTPVHAILDGEIVISHHNNFHKDYGPLLVIKHVTKGTDNPPLSLRADRNERMTQEARSRGMHKSCYYTLYGHLTLDSLKFSPKGKKIKKGELLAHIGNEAENGHWVPHLHFQVITDLLGETENYNGVAFPSEMERWRKLCPNPSLLFKERF</sequence>
<dbReference type="PANTHER" id="PTHR21666">
    <property type="entry name" value="PEPTIDASE-RELATED"/>
    <property type="match status" value="1"/>
</dbReference>
<comment type="caution">
    <text evidence="1">The sequence shown here is derived from an EMBL/GenBank/DDBJ whole genome shotgun (WGS) entry which is preliminary data.</text>
</comment>
<dbReference type="SUPFAM" id="SSF51261">
    <property type="entry name" value="Duplicated hybrid motif"/>
    <property type="match status" value="2"/>
</dbReference>
<proteinExistence type="predicted"/>
<evidence type="ECO:0000313" key="1">
    <source>
        <dbReference type="EMBL" id="RDK88899.1"/>
    </source>
</evidence>
<dbReference type="EMBL" id="QRAO01000001">
    <property type="protein sequence ID" value="RDK88899.1"/>
    <property type="molecule type" value="Genomic_DNA"/>
</dbReference>
<accession>A0A370QKN6</accession>
<dbReference type="InterPro" id="IPR050570">
    <property type="entry name" value="Cell_wall_metabolism_enzyme"/>
</dbReference>
<keyword evidence="2" id="KW-1185">Reference proteome</keyword>